<keyword evidence="5 8" id="KW-0238">DNA-binding</keyword>
<evidence type="ECO:0000259" key="10">
    <source>
        <dbReference type="Pfam" id="PF00125"/>
    </source>
</evidence>
<evidence type="ECO:0000256" key="5">
    <source>
        <dbReference type="ARBA" id="ARBA00023125"/>
    </source>
</evidence>
<dbReference type="InterPro" id="IPR009072">
    <property type="entry name" value="Histone-fold"/>
</dbReference>
<dbReference type="GO" id="GO:0003677">
    <property type="term" value="F:DNA binding"/>
    <property type="evidence" value="ECO:0007669"/>
    <property type="project" value="UniProtKB-KW"/>
</dbReference>
<evidence type="ECO:0000313" key="12">
    <source>
        <dbReference type="Proteomes" id="UP001178507"/>
    </source>
</evidence>
<dbReference type="GO" id="GO:0030527">
    <property type="term" value="F:structural constituent of chromatin"/>
    <property type="evidence" value="ECO:0007669"/>
    <property type="project" value="InterPro"/>
</dbReference>
<dbReference type="PRINTS" id="PR00621">
    <property type="entry name" value="HISTONEH2B"/>
</dbReference>
<keyword evidence="7 8" id="KW-0544">Nucleosome core</keyword>
<evidence type="ECO:0000256" key="8">
    <source>
        <dbReference type="RuleBase" id="RU000451"/>
    </source>
</evidence>
<proteinExistence type="inferred from homology"/>
<gene>
    <name evidence="11" type="ORF">EVOR1521_LOCUS28883</name>
</gene>
<feature type="region of interest" description="Disordered" evidence="9">
    <location>
        <begin position="249"/>
        <end position="356"/>
    </location>
</feature>
<keyword evidence="12" id="KW-1185">Reference proteome</keyword>
<feature type="domain" description="Core Histone H2A/H2B/H3" evidence="10">
    <location>
        <begin position="352"/>
        <end position="422"/>
    </location>
</feature>
<dbReference type="Proteomes" id="UP001178507">
    <property type="component" value="Unassembled WGS sequence"/>
</dbReference>
<protein>
    <recommendedName>
        <fullName evidence="8">Histone H2B</fullName>
    </recommendedName>
</protein>
<keyword evidence="4 8" id="KW-0158">Chromosome</keyword>
<dbReference type="AlphaFoldDB" id="A0AA36JKD8"/>
<evidence type="ECO:0000256" key="4">
    <source>
        <dbReference type="ARBA" id="ARBA00022454"/>
    </source>
</evidence>
<comment type="similarity">
    <text evidence="3 8">Belongs to the histone H2B family.</text>
</comment>
<comment type="subcellular location">
    <subcellularLocation>
        <location evidence="2">Chromosome</location>
    </subcellularLocation>
    <subcellularLocation>
        <location evidence="1 8">Nucleus</location>
    </subcellularLocation>
</comment>
<evidence type="ECO:0000256" key="9">
    <source>
        <dbReference type="SAM" id="MobiDB-lite"/>
    </source>
</evidence>
<dbReference type="PANTHER" id="PTHR23428">
    <property type="entry name" value="HISTONE H2B"/>
    <property type="match status" value="1"/>
</dbReference>
<feature type="compositionally biased region" description="Basic residues" evidence="9">
    <location>
        <begin position="308"/>
        <end position="338"/>
    </location>
</feature>
<dbReference type="InterPro" id="IPR007125">
    <property type="entry name" value="H2A/H2B/H3"/>
</dbReference>
<dbReference type="GO" id="GO:0000786">
    <property type="term" value="C:nucleosome"/>
    <property type="evidence" value="ECO:0007669"/>
    <property type="project" value="UniProtKB-KW"/>
</dbReference>
<dbReference type="EMBL" id="CAUJNA010003659">
    <property type="protein sequence ID" value="CAJ1407100.1"/>
    <property type="molecule type" value="Genomic_DNA"/>
</dbReference>
<keyword evidence="6 8" id="KW-0539">Nucleus</keyword>
<reference evidence="11" key="1">
    <citation type="submission" date="2023-08" db="EMBL/GenBank/DDBJ databases">
        <authorList>
            <person name="Chen Y."/>
            <person name="Shah S."/>
            <person name="Dougan E. K."/>
            <person name="Thang M."/>
            <person name="Chan C."/>
        </authorList>
    </citation>
    <scope>NUCLEOTIDE SEQUENCE</scope>
</reference>
<evidence type="ECO:0000256" key="2">
    <source>
        <dbReference type="ARBA" id="ARBA00004286"/>
    </source>
</evidence>
<name>A0AA36JKD8_9DINO</name>
<dbReference type="CDD" id="cd22910">
    <property type="entry name" value="HFD_H2B"/>
    <property type="match status" value="1"/>
</dbReference>
<dbReference type="Pfam" id="PF00125">
    <property type="entry name" value="Histone"/>
    <property type="match status" value="1"/>
</dbReference>
<dbReference type="InterPro" id="IPR000558">
    <property type="entry name" value="Histone_H2B"/>
</dbReference>
<dbReference type="SUPFAM" id="SSF47113">
    <property type="entry name" value="Histone-fold"/>
    <property type="match status" value="1"/>
</dbReference>
<dbReference type="Gene3D" id="1.10.20.10">
    <property type="entry name" value="Histone, subunit A"/>
    <property type="match status" value="1"/>
</dbReference>
<comment type="caution">
    <text evidence="11">The sequence shown here is derived from an EMBL/GenBank/DDBJ whole genome shotgun (WGS) entry which is preliminary data.</text>
</comment>
<dbReference type="FunFam" id="1.10.20.10:FF:000043">
    <property type="entry name" value="Histone H2B"/>
    <property type="match status" value="1"/>
</dbReference>
<sequence>MQVLVLTDLELCFWPAPESPRHQYAPKTRRELLPVSSKHYACPTYEELVEDSIAPGRFDMNMVAGAEWFMAATTEPTIPSFCHCTVSTYSVHEHPTTPGGWYNYTANSTCSLAGVTIPFAVPLMGMLSENASTPGWLKETFRLWNHTVGPRDPNYVFRAEYSRGKVRSFHTYACLGSVFGKPLFSYSYLVRKDDEIMSKLDEPSILAQVKAANAKGLMDLDHVRAKRRAALAAQRVLRRVSPALALQCQPPCPEQQVPMGLNERKADESKDDKDKDKKGSDKDASKSSDQENKKDSAAKDSAAGGKSTKYKGKKGRRLKTKAKKQGDKHKKQFTKGKAGKSVPVGGGGNRRKRKGAPHYSGYLFKVLKQVHPELAISKRGMNIMNSFMNDVFDRIATESTKLLRMMSRRTLSGREVQTSVRLLLPGELAKHAVSEGTKAVNKFFNQEGQDENPNL</sequence>
<dbReference type="PROSITE" id="PS00357">
    <property type="entry name" value="HISTONE_H2B"/>
    <property type="match status" value="1"/>
</dbReference>
<evidence type="ECO:0000256" key="6">
    <source>
        <dbReference type="ARBA" id="ARBA00023242"/>
    </source>
</evidence>
<feature type="compositionally biased region" description="Basic and acidic residues" evidence="9">
    <location>
        <begin position="262"/>
        <end position="298"/>
    </location>
</feature>
<evidence type="ECO:0000313" key="11">
    <source>
        <dbReference type="EMBL" id="CAJ1407100.1"/>
    </source>
</evidence>
<dbReference type="GO" id="GO:0046982">
    <property type="term" value="F:protein heterodimerization activity"/>
    <property type="evidence" value="ECO:0007669"/>
    <property type="project" value="InterPro"/>
</dbReference>
<dbReference type="InterPro" id="IPR055333">
    <property type="entry name" value="HISTONE_H2B_site"/>
</dbReference>
<comment type="subunit">
    <text evidence="8">The nucleosome is a histone octamer containing two molecules each of H2A, H2B, H3 and H4 assembled in one H3-H4 heterotetramer and two H2A-H2B heterodimers. The octamer wraps approximately 147 bp of DNA.</text>
</comment>
<organism evidence="11 12">
    <name type="scientific">Effrenium voratum</name>
    <dbReference type="NCBI Taxonomy" id="2562239"/>
    <lineage>
        <taxon>Eukaryota</taxon>
        <taxon>Sar</taxon>
        <taxon>Alveolata</taxon>
        <taxon>Dinophyceae</taxon>
        <taxon>Suessiales</taxon>
        <taxon>Symbiodiniaceae</taxon>
        <taxon>Effrenium</taxon>
    </lineage>
</organism>
<evidence type="ECO:0000256" key="3">
    <source>
        <dbReference type="ARBA" id="ARBA00006846"/>
    </source>
</evidence>
<evidence type="ECO:0000256" key="7">
    <source>
        <dbReference type="ARBA" id="ARBA00023269"/>
    </source>
</evidence>
<accession>A0AA36JKD8</accession>
<dbReference type="SMART" id="SM00427">
    <property type="entry name" value="H2B"/>
    <property type="match status" value="1"/>
</dbReference>
<evidence type="ECO:0000256" key="1">
    <source>
        <dbReference type="ARBA" id="ARBA00004123"/>
    </source>
</evidence>
<dbReference type="GO" id="GO:0005634">
    <property type="term" value="C:nucleus"/>
    <property type="evidence" value="ECO:0007669"/>
    <property type="project" value="UniProtKB-SubCell"/>
</dbReference>